<dbReference type="GO" id="GO:0030288">
    <property type="term" value="C:outer membrane-bounded periplasmic space"/>
    <property type="evidence" value="ECO:0007669"/>
    <property type="project" value="TreeGrafter"/>
</dbReference>
<proteinExistence type="inferred from homology"/>
<accession>A0A369ZES3</accession>
<keyword evidence="3" id="KW-0813">Transport</keyword>
<dbReference type="PANTHER" id="PTHR30290">
    <property type="entry name" value="PERIPLASMIC BINDING COMPONENT OF ABC TRANSPORTER"/>
    <property type="match status" value="1"/>
</dbReference>
<sequence length="249" mass="28647">MVYSLFQSQAVKFAKNFTIFTACFCFFLPTNAKTVEKASSPAKLCTYFYDFNFHDPQLKKPEVRQAIKAMVFSNRIKYENGEINYHILPKSLQVETESHWSPIVVEQLLIQSGIRSKSPLYLNILFENQKPHNVIGRQISRVLAQSDLIRVNSQAVKKSELIAQQKKGNYQLIRSEQCVEKPNVMLFLARFASTHSENLNGYANTEVDKLLVKLQTKKLNNAKRVALIQQLIEILEQDVAILPLYEFSK</sequence>
<gene>
    <name evidence="5" type="ORF">DPV98_02100</name>
</gene>
<dbReference type="EMBL" id="QEQD01000002">
    <property type="protein sequence ID" value="RDF05230.1"/>
    <property type="molecule type" value="Genomic_DNA"/>
</dbReference>
<evidence type="ECO:0000313" key="6">
    <source>
        <dbReference type="Proteomes" id="UP000253999"/>
    </source>
</evidence>
<dbReference type="Proteomes" id="UP000253999">
    <property type="component" value="Unassembled WGS sequence"/>
</dbReference>
<evidence type="ECO:0000256" key="1">
    <source>
        <dbReference type="ARBA" id="ARBA00004196"/>
    </source>
</evidence>
<dbReference type="PANTHER" id="PTHR30290:SF10">
    <property type="entry name" value="PERIPLASMIC OLIGOPEPTIDE-BINDING PROTEIN-RELATED"/>
    <property type="match status" value="1"/>
</dbReference>
<dbReference type="InterPro" id="IPR039424">
    <property type="entry name" value="SBP_5"/>
</dbReference>
<dbReference type="GO" id="GO:0015833">
    <property type="term" value="P:peptide transport"/>
    <property type="evidence" value="ECO:0007669"/>
    <property type="project" value="TreeGrafter"/>
</dbReference>
<dbReference type="AlphaFoldDB" id="A0A369ZES3"/>
<comment type="caution">
    <text evidence="5">The sequence shown here is derived from an EMBL/GenBank/DDBJ whole genome shotgun (WGS) entry which is preliminary data.</text>
</comment>
<protein>
    <submittedName>
        <fullName evidence="5">ABC transporter substrate-binding protein</fullName>
    </submittedName>
</protein>
<dbReference type="SUPFAM" id="SSF53850">
    <property type="entry name" value="Periplasmic binding protein-like II"/>
    <property type="match status" value="1"/>
</dbReference>
<reference evidence="5 6" key="1">
    <citation type="submission" date="2018-05" db="EMBL/GenBank/DDBJ databases">
        <title>Draft Genome Sequences for a Diverse set of 7 Haemophilus Species.</title>
        <authorList>
            <person name="Nichols M."/>
            <person name="Topaz N."/>
            <person name="Wang X."/>
            <person name="Wang X."/>
            <person name="Boxrud D."/>
        </authorList>
    </citation>
    <scope>NUCLEOTIDE SEQUENCE [LARGE SCALE GENOMIC DNA]</scope>
    <source>
        <strain evidence="5 6">C2010039593</strain>
    </source>
</reference>
<evidence type="ECO:0000256" key="3">
    <source>
        <dbReference type="ARBA" id="ARBA00022448"/>
    </source>
</evidence>
<dbReference type="Gene3D" id="3.10.105.10">
    <property type="entry name" value="Dipeptide-binding Protein, Domain 3"/>
    <property type="match status" value="1"/>
</dbReference>
<organism evidence="5 6">
    <name type="scientific">Haemophilus parahaemolyticus</name>
    <dbReference type="NCBI Taxonomy" id="735"/>
    <lineage>
        <taxon>Bacteria</taxon>
        <taxon>Pseudomonadati</taxon>
        <taxon>Pseudomonadota</taxon>
        <taxon>Gammaproteobacteria</taxon>
        <taxon>Pasteurellales</taxon>
        <taxon>Pasteurellaceae</taxon>
        <taxon>Haemophilus</taxon>
    </lineage>
</organism>
<evidence type="ECO:0000256" key="4">
    <source>
        <dbReference type="ARBA" id="ARBA00022729"/>
    </source>
</evidence>
<comment type="similarity">
    <text evidence="2">Belongs to the bacterial solute-binding protein 5 family.</text>
</comment>
<name>A0A369ZES3_HAEPH</name>
<dbReference type="RefSeq" id="WP_111312454.1">
    <property type="nucleotide sequence ID" value="NZ_QEQD01000002.1"/>
</dbReference>
<comment type="subcellular location">
    <subcellularLocation>
        <location evidence="1">Cell envelope</location>
    </subcellularLocation>
</comment>
<evidence type="ECO:0000313" key="5">
    <source>
        <dbReference type="EMBL" id="RDF05230.1"/>
    </source>
</evidence>
<evidence type="ECO:0000256" key="2">
    <source>
        <dbReference type="ARBA" id="ARBA00005695"/>
    </source>
</evidence>
<keyword evidence="4" id="KW-0732">Signal</keyword>
<dbReference type="STRING" id="735.B0185_06390"/>
<dbReference type="GO" id="GO:1904680">
    <property type="term" value="F:peptide transmembrane transporter activity"/>
    <property type="evidence" value="ECO:0007669"/>
    <property type="project" value="TreeGrafter"/>
</dbReference>